<keyword evidence="3" id="KW-1185">Reference proteome</keyword>
<organism evidence="2 3">
    <name type="scientific">Pontibacterium sinense</name>
    <dbReference type="NCBI Taxonomy" id="2781979"/>
    <lineage>
        <taxon>Bacteria</taxon>
        <taxon>Pseudomonadati</taxon>
        <taxon>Pseudomonadota</taxon>
        <taxon>Gammaproteobacteria</taxon>
        <taxon>Oceanospirillales</taxon>
        <taxon>Oceanospirillaceae</taxon>
        <taxon>Pontibacterium</taxon>
    </lineage>
</organism>
<proteinExistence type="predicted"/>
<dbReference type="Proteomes" id="UP000640333">
    <property type="component" value="Unassembled WGS sequence"/>
</dbReference>
<comment type="caution">
    <text evidence="2">The sequence shown here is derived from an EMBL/GenBank/DDBJ whole genome shotgun (WGS) entry which is preliminary data.</text>
</comment>
<keyword evidence="1" id="KW-0472">Membrane</keyword>
<keyword evidence="1" id="KW-1133">Transmembrane helix</keyword>
<dbReference type="EMBL" id="JADEYS010000006">
    <property type="protein sequence ID" value="MBE9397217.1"/>
    <property type="molecule type" value="Genomic_DNA"/>
</dbReference>
<feature type="transmembrane region" description="Helical" evidence="1">
    <location>
        <begin position="7"/>
        <end position="25"/>
    </location>
</feature>
<gene>
    <name evidence="2" type="ORF">IOQ59_08090</name>
</gene>
<sequence length="93" mass="10602">MTRQNLLHHIATAIGFLGLMAWYLGARELGLFDWAVELAPEGHEGAGLMVGIMVAMTPGFFLWKLWVRWSEKKLGITGKYYEDGFYKDPPKKK</sequence>
<evidence type="ECO:0000256" key="1">
    <source>
        <dbReference type="SAM" id="Phobius"/>
    </source>
</evidence>
<feature type="transmembrane region" description="Helical" evidence="1">
    <location>
        <begin position="45"/>
        <end position="63"/>
    </location>
</feature>
<name>A0A8J7FAC1_9GAMM</name>
<protein>
    <submittedName>
        <fullName evidence="2">Uncharacterized protein</fullName>
    </submittedName>
</protein>
<keyword evidence="1" id="KW-0812">Transmembrane</keyword>
<dbReference type="AlphaFoldDB" id="A0A8J7FAC1"/>
<reference evidence="2" key="1">
    <citation type="submission" date="2020-10" db="EMBL/GenBank/DDBJ databases">
        <title>Bacterium isolated from coastal waters sediment.</title>
        <authorList>
            <person name="Chen R.-J."/>
            <person name="Lu D.-C."/>
            <person name="Zhu K.-L."/>
            <person name="Du Z.-J."/>
        </authorList>
    </citation>
    <scope>NUCLEOTIDE SEQUENCE</scope>
    <source>
        <strain evidence="2">N1Y112</strain>
    </source>
</reference>
<dbReference type="RefSeq" id="WP_193952759.1">
    <property type="nucleotide sequence ID" value="NZ_JADEYS010000006.1"/>
</dbReference>
<evidence type="ECO:0000313" key="3">
    <source>
        <dbReference type="Proteomes" id="UP000640333"/>
    </source>
</evidence>
<evidence type="ECO:0000313" key="2">
    <source>
        <dbReference type="EMBL" id="MBE9397217.1"/>
    </source>
</evidence>
<accession>A0A8J7FAC1</accession>